<name>A0A0F9LMI7_9ZZZZ</name>
<protein>
    <recommendedName>
        <fullName evidence="1">Glycosyl transferase family 1 domain-containing protein</fullName>
    </recommendedName>
</protein>
<dbReference type="PANTHER" id="PTHR12526:SF572">
    <property type="entry name" value="BLL5144 PROTEIN"/>
    <property type="match status" value="1"/>
</dbReference>
<reference evidence="2" key="1">
    <citation type="journal article" date="2015" name="Nature">
        <title>Complex archaea that bridge the gap between prokaryotes and eukaryotes.</title>
        <authorList>
            <person name="Spang A."/>
            <person name="Saw J.H."/>
            <person name="Jorgensen S.L."/>
            <person name="Zaremba-Niedzwiedzka K."/>
            <person name="Martijn J."/>
            <person name="Lind A.E."/>
            <person name="van Eijk R."/>
            <person name="Schleper C."/>
            <person name="Guy L."/>
            <person name="Ettema T.J."/>
        </authorList>
    </citation>
    <scope>NUCLEOTIDE SEQUENCE</scope>
</reference>
<dbReference type="InterPro" id="IPR001296">
    <property type="entry name" value="Glyco_trans_1"/>
</dbReference>
<dbReference type="PANTHER" id="PTHR12526">
    <property type="entry name" value="GLYCOSYLTRANSFERASE"/>
    <property type="match status" value="1"/>
</dbReference>
<sequence>MKIALITPHGVKCGIFTYSRDLSEALAEKGVDVYIIRLPRFGRKTPAILQKMIDQIPVSDVDLIHVQEEYGLYSGLEGGFYGGLKRLGKPLVSTMHAVGNLPIDRVIADASDKVIVHNQFCKKRFRFKSEIIPHGCKPAETVPREEAMKRLGIDARVPLVGYCGFIGAAKGLENLIEAVSKIPDSALLIGGGWHTGPGTQYMASLNQMTQTLLPHRCKWLGFVPEDELATAYSAMSIVVYPSVYSTESGALLMALSHGKAVIANRIAPFREKEKLGALTTFRGVNSLVKKIRLLLRNEKIRASLEEGARKYVEANSWEKIAERHVNLYKTVLGEV</sequence>
<gene>
    <name evidence="2" type="ORF">LCGC14_1259430</name>
</gene>
<comment type="caution">
    <text evidence="2">The sequence shown here is derived from an EMBL/GenBank/DDBJ whole genome shotgun (WGS) entry which is preliminary data.</text>
</comment>
<dbReference type="AlphaFoldDB" id="A0A0F9LMI7"/>
<accession>A0A0F9LMI7</accession>
<proteinExistence type="predicted"/>
<dbReference type="Gene3D" id="3.40.50.2000">
    <property type="entry name" value="Glycogen Phosphorylase B"/>
    <property type="match status" value="2"/>
</dbReference>
<evidence type="ECO:0000313" key="2">
    <source>
        <dbReference type="EMBL" id="KKM88376.1"/>
    </source>
</evidence>
<organism evidence="2">
    <name type="scientific">marine sediment metagenome</name>
    <dbReference type="NCBI Taxonomy" id="412755"/>
    <lineage>
        <taxon>unclassified sequences</taxon>
        <taxon>metagenomes</taxon>
        <taxon>ecological metagenomes</taxon>
    </lineage>
</organism>
<dbReference type="Pfam" id="PF00534">
    <property type="entry name" value="Glycos_transf_1"/>
    <property type="match status" value="1"/>
</dbReference>
<dbReference type="GO" id="GO:0016757">
    <property type="term" value="F:glycosyltransferase activity"/>
    <property type="evidence" value="ECO:0007669"/>
    <property type="project" value="InterPro"/>
</dbReference>
<evidence type="ECO:0000259" key="1">
    <source>
        <dbReference type="Pfam" id="PF00534"/>
    </source>
</evidence>
<feature type="domain" description="Glycosyl transferase family 1" evidence="1">
    <location>
        <begin position="144"/>
        <end position="310"/>
    </location>
</feature>
<dbReference type="EMBL" id="LAZR01006965">
    <property type="protein sequence ID" value="KKM88376.1"/>
    <property type="molecule type" value="Genomic_DNA"/>
</dbReference>
<dbReference type="SUPFAM" id="SSF53756">
    <property type="entry name" value="UDP-Glycosyltransferase/glycogen phosphorylase"/>
    <property type="match status" value="1"/>
</dbReference>